<dbReference type="Pfam" id="PF23209">
    <property type="entry name" value="IDM1_C"/>
    <property type="match status" value="1"/>
</dbReference>
<evidence type="ECO:0000313" key="2">
    <source>
        <dbReference type="EMBL" id="PON64594.1"/>
    </source>
</evidence>
<evidence type="ECO:0000259" key="1">
    <source>
        <dbReference type="Pfam" id="PF23209"/>
    </source>
</evidence>
<dbReference type="EMBL" id="JXTB01000094">
    <property type="protein sequence ID" value="PON64594.1"/>
    <property type="molecule type" value="Genomic_DNA"/>
</dbReference>
<dbReference type="PANTHER" id="PTHR45835:SF99">
    <property type="entry name" value="CHROMO DOMAIN-CONTAINING PROTEIN-RELATED"/>
    <property type="match status" value="1"/>
</dbReference>
<gene>
    <name evidence="2" type="ORF">PanWU01x14_123060</name>
</gene>
<dbReference type="InterPro" id="IPR036397">
    <property type="entry name" value="RNaseH_sf"/>
</dbReference>
<accession>A0A2P5CU58</accession>
<protein>
    <recommendedName>
        <fullName evidence="1">Increased DNA methylation 1 C-terminal domain-containing protein</fullName>
    </recommendedName>
</protein>
<keyword evidence="3" id="KW-1185">Reference proteome</keyword>
<name>A0A2P5CU58_PARAD</name>
<evidence type="ECO:0000313" key="3">
    <source>
        <dbReference type="Proteomes" id="UP000237105"/>
    </source>
</evidence>
<organism evidence="2 3">
    <name type="scientific">Parasponia andersonii</name>
    <name type="common">Sponia andersonii</name>
    <dbReference type="NCBI Taxonomy" id="3476"/>
    <lineage>
        <taxon>Eukaryota</taxon>
        <taxon>Viridiplantae</taxon>
        <taxon>Streptophyta</taxon>
        <taxon>Embryophyta</taxon>
        <taxon>Tracheophyta</taxon>
        <taxon>Spermatophyta</taxon>
        <taxon>Magnoliopsida</taxon>
        <taxon>eudicotyledons</taxon>
        <taxon>Gunneridae</taxon>
        <taxon>Pentapetalae</taxon>
        <taxon>rosids</taxon>
        <taxon>fabids</taxon>
        <taxon>Rosales</taxon>
        <taxon>Cannabaceae</taxon>
        <taxon>Parasponia</taxon>
    </lineage>
</organism>
<dbReference type="OrthoDB" id="10476722at2759"/>
<dbReference type="AlphaFoldDB" id="A0A2P5CU58"/>
<dbReference type="GO" id="GO:0003676">
    <property type="term" value="F:nucleic acid binding"/>
    <property type="evidence" value="ECO:0007669"/>
    <property type="project" value="InterPro"/>
</dbReference>
<dbReference type="PANTHER" id="PTHR45835">
    <property type="entry name" value="YALI0A06105P"/>
    <property type="match status" value="1"/>
</dbReference>
<proteinExistence type="predicted"/>
<dbReference type="InterPro" id="IPR056511">
    <property type="entry name" value="IDM1_C"/>
</dbReference>
<feature type="domain" description="Increased DNA methylation 1 C-terminal" evidence="1">
    <location>
        <begin position="157"/>
        <end position="242"/>
    </location>
</feature>
<comment type="caution">
    <text evidence="2">The sequence shown here is derived from an EMBL/GenBank/DDBJ whole genome shotgun (WGS) entry which is preliminary data.</text>
</comment>
<sequence>MLRCCILDLGGNWDDHLPLVEFAYNNNYQTSVGMEPYEVSYGILCRSLLYWAEPEEHVTLGPEREIEFDSGDSILLKVTLRCGVTRFGVKGKLKYTSDPSYVVQYVHVPIQEDVSYEEQHVHLLARELKVFRNREIPFIKGTITVAAHPSVVWPTKQHAELPQVTVSMLPTSRSYRRQRRTRSRRGTLSHLEVENLVIPSAEGVEGMWINNFQFSSHIDKSLEKFISLSNMMTFPKTRRLRKAILSNIAQFPQVGGPGNPRRLPLFDLNLEPPQEEGM</sequence>
<reference evidence="3" key="1">
    <citation type="submission" date="2016-06" db="EMBL/GenBank/DDBJ databases">
        <title>Parallel loss of symbiosis genes in relatives of nitrogen-fixing non-legume Parasponia.</title>
        <authorList>
            <person name="Van Velzen R."/>
            <person name="Holmer R."/>
            <person name="Bu F."/>
            <person name="Rutten L."/>
            <person name="Van Zeijl A."/>
            <person name="Liu W."/>
            <person name="Santuari L."/>
            <person name="Cao Q."/>
            <person name="Sharma T."/>
            <person name="Shen D."/>
            <person name="Roswanjaya Y."/>
            <person name="Wardhani T."/>
            <person name="Kalhor M.S."/>
            <person name="Jansen J."/>
            <person name="Van den Hoogen J."/>
            <person name="Gungor B."/>
            <person name="Hartog M."/>
            <person name="Hontelez J."/>
            <person name="Verver J."/>
            <person name="Yang W.-C."/>
            <person name="Schijlen E."/>
            <person name="Repin R."/>
            <person name="Schilthuizen M."/>
            <person name="Schranz E."/>
            <person name="Heidstra R."/>
            <person name="Miyata K."/>
            <person name="Fedorova E."/>
            <person name="Kohlen W."/>
            <person name="Bisseling T."/>
            <person name="Smit S."/>
            <person name="Geurts R."/>
        </authorList>
    </citation>
    <scope>NUCLEOTIDE SEQUENCE [LARGE SCALE GENOMIC DNA]</scope>
    <source>
        <strain evidence="3">cv. WU1-14</strain>
    </source>
</reference>
<dbReference type="Gene3D" id="3.30.420.10">
    <property type="entry name" value="Ribonuclease H-like superfamily/Ribonuclease H"/>
    <property type="match status" value="1"/>
</dbReference>
<dbReference type="Proteomes" id="UP000237105">
    <property type="component" value="Unassembled WGS sequence"/>
</dbReference>